<evidence type="ECO:0000256" key="1">
    <source>
        <dbReference type="SAM" id="MobiDB-lite"/>
    </source>
</evidence>
<evidence type="ECO:0000313" key="2">
    <source>
        <dbReference type="EMBL" id="KAK9687061.1"/>
    </source>
</evidence>
<reference evidence="2 3" key="1">
    <citation type="journal article" date="2024" name="BMC Genomics">
        <title>De novo assembly and annotation of Popillia japonica's genome with initial clues to its potential as an invasive pest.</title>
        <authorList>
            <person name="Cucini C."/>
            <person name="Boschi S."/>
            <person name="Funari R."/>
            <person name="Cardaioli E."/>
            <person name="Iannotti N."/>
            <person name="Marturano G."/>
            <person name="Paoli F."/>
            <person name="Bruttini M."/>
            <person name="Carapelli A."/>
            <person name="Frati F."/>
            <person name="Nardi F."/>
        </authorList>
    </citation>
    <scope>NUCLEOTIDE SEQUENCE [LARGE SCALE GENOMIC DNA]</scope>
    <source>
        <strain evidence="2">DMR45628</strain>
    </source>
</reference>
<feature type="compositionally biased region" description="Basic and acidic residues" evidence="1">
    <location>
        <begin position="314"/>
        <end position="324"/>
    </location>
</feature>
<dbReference type="Proteomes" id="UP001458880">
    <property type="component" value="Unassembled WGS sequence"/>
</dbReference>
<organism evidence="2 3">
    <name type="scientific">Popillia japonica</name>
    <name type="common">Japanese beetle</name>
    <dbReference type="NCBI Taxonomy" id="7064"/>
    <lineage>
        <taxon>Eukaryota</taxon>
        <taxon>Metazoa</taxon>
        <taxon>Ecdysozoa</taxon>
        <taxon>Arthropoda</taxon>
        <taxon>Hexapoda</taxon>
        <taxon>Insecta</taxon>
        <taxon>Pterygota</taxon>
        <taxon>Neoptera</taxon>
        <taxon>Endopterygota</taxon>
        <taxon>Coleoptera</taxon>
        <taxon>Polyphaga</taxon>
        <taxon>Scarabaeiformia</taxon>
        <taxon>Scarabaeidae</taxon>
        <taxon>Rutelinae</taxon>
        <taxon>Popillia</taxon>
    </lineage>
</organism>
<dbReference type="EMBL" id="JASPKY010000664">
    <property type="protein sequence ID" value="KAK9687061.1"/>
    <property type="molecule type" value="Genomic_DNA"/>
</dbReference>
<evidence type="ECO:0008006" key="4">
    <source>
        <dbReference type="Google" id="ProtNLM"/>
    </source>
</evidence>
<feature type="region of interest" description="Disordered" evidence="1">
    <location>
        <begin position="80"/>
        <end position="110"/>
    </location>
</feature>
<evidence type="ECO:0000313" key="3">
    <source>
        <dbReference type="Proteomes" id="UP001458880"/>
    </source>
</evidence>
<protein>
    <recommendedName>
        <fullName evidence="4">Coiled-coil domain-containing protein 137</fullName>
    </recommendedName>
</protein>
<sequence length="354" mass="41483">MGTPRYTTEESCFFYKLVGMGRKIKGRKHRGVRDPEKQRETKLLSIRDKINTPPSNPDDQQIPRSLQHIINLKQKLETGQINLKRKRKSKKSRPVTSHPQGIKNDSLGRDVPFFQQEEGETDRHFMYRVNQICKSVIDEAAFANKYGVDIIRNPETGQIEKVTKRKKDELELYIKQIKKEKKLKGKKKVPDLQKSKLTKSQKRQIKLKEKRDTKLISNVDEFKTFKDDIKFGEKRDTKLISNVDEFKTFKDDIKFGEVVHEPPVLPAPRKVTVEETVRPGTRNLLLKTLINPNQKEKSKPLNKKNKLQKISNKVIDKKGKRKDLPHALRRQLEKQQQEVIQAYKELKTKRYGVK</sequence>
<dbReference type="PANTHER" id="PTHR21838">
    <property type="entry name" value="COILED-COIL DOMAIN-CONTAINING PROTEIN 137"/>
    <property type="match status" value="1"/>
</dbReference>
<proteinExistence type="predicted"/>
<dbReference type="AlphaFoldDB" id="A0AAW1ICZ3"/>
<dbReference type="InterPro" id="IPR026680">
    <property type="entry name" value="CCDC137"/>
</dbReference>
<dbReference type="GO" id="GO:0005634">
    <property type="term" value="C:nucleus"/>
    <property type="evidence" value="ECO:0007669"/>
    <property type="project" value="TreeGrafter"/>
</dbReference>
<keyword evidence="3" id="KW-1185">Reference proteome</keyword>
<comment type="caution">
    <text evidence="2">The sequence shown here is derived from an EMBL/GenBank/DDBJ whole genome shotgun (WGS) entry which is preliminary data.</text>
</comment>
<dbReference type="PANTHER" id="PTHR21838:SF2">
    <property type="entry name" value="COILED-COIL DOMAIN-CONTAINING PROTEIN 137"/>
    <property type="match status" value="1"/>
</dbReference>
<feature type="compositionally biased region" description="Basic residues" evidence="1">
    <location>
        <begin position="83"/>
        <end position="93"/>
    </location>
</feature>
<name>A0AAW1ICZ3_POPJA</name>
<accession>A0AAW1ICZ3</accession>
<gene>
    <name evidence="2" type="ORF">QE152_g36734</name>
</gene>
<feature type="region of interest" description="Disordered" evidence="1">
    <location>
        <begin position="294"/>
        <end position="324"/>
    </location>
</feature>